<name>A0ABV7F9K7_9GAMM</name>
<evidence type="ECO:0000259" key="2">
    <source>
        <dbReference type="SMART" id="SM00460"/>
    </source>
</evidence>
<dbReference type="Proteomes" id="UP001595555">
    <property type="component" value="Unassembled WGS sequence"/>
</dbReference>
<sequence>MAIRVAIHHKTHYQFDRLTTLFPHVLRLRPAPHSRTKIHSYSLKITPEKHFLNWQQDPFGNFQARLVFPEQTKELAIEVEVIADMTSINPFDFFVEDYAQHIPFHYDEQLQRELIPYLEVTEAGPLLNVRVAAIKAEIAQRKKQHKPWHVNDFLVSVNQQLQQDIAYGVRLEPGIQSCEETLTLAKGSCRDSAWLLVQIFRHLGYAARFASGYLVQLTADIKALDGPSGPENDFTDLHAWTEVFIPGAGWIGLDPTSGLLATEGHIPLACTPDPISAAPITGATSKCEVEFSYSNEVFRILEDPRVTKPYTEEQWATINALGAAVDKDLQEQDVRLTTGGEPTFVSIDDMESEQWNTGALGADKLRLAKDLLLRMRNTFAPNGLLHYGQGKWYPGEEVPRWALGCFWRTDGEALWSNPDLLARADKNYGLTHLDAKKFAQVLCEKIRVNSAHLIPAYEDVLYYLWAEQQLPNNIDPLSADLTDDLERRRIAKLLTRGLNTESGYVLPIEWNYTHQRWLTGRWKLRNEHLFLVPGDSPLGLRLPLNSLEFPQRDYERYQPESDPHAAVAPLAASGAQLAALQGAGSTLKQAIHQKIIEQKTALGIQPAKDFLEAGYVIRTAMCFEARDGRLHLFLPPLTYLEHYVALIEAIEDTAATLNMPVVLEGYEPPKDYRLKKFLITPDPGVIEVNIHPVGTWDELVHNTEALYEDARQCRLGTEKFMLDGRHSGTGGGNHITFGGSTPANSPFLRRPDLLRSLVTFWQHHPGLSYLFSGLFIGPTSQSPRVDEGRAEMLYELEIAFQQMPDGLVEQPWLVDRLLRNLLIDVTGNTHRAEFCIDKLYAPGSASGRQGILEFRGFEMPPHARMALVQNLLLRCLISRFWKTPYKKPLVRWGTALHDKFMLPHYVWEDLRDVVKDLNEHGYPFQLEWLAPFEEFRFPHYGRVQLDDIQIELRWAIEPWHVLGEEISSFGTSRYVDSSLERLQVKVSGLTPGRYILACNGRRVCLNPTGKHGEFVGGVRYRAWQPPSALHPTIGIHAPLVFDLIDSWNGKSIGGCSYHVSHPGGRSYERFPVNANEAESRRGNRFFDINYTPGALPITPAGKILREFFAHQHPPRPMAPPPEEPADEYPHTLDLRK</sequence>
<dbReference type="Gene3D" id="3.10.620.30">
    <property type="match status" value="1"/>
</dbReference>
<feature type="domain" description="Transglutaminase-like" evidence="2">
    <location>
        <begin position="181"/>
        <end position="257"/>
    </location>
</feature>
<dbReference type="Pfam" id="PF09899">
    <property type="entry name" value="DUF2126"/>
    <property type="match status" value="1"/>
</dbReference>
<keyword evidence="4" id="KW-1185">Reference proteome</keyword>
<accession>A0ABV7F9K7</accession>
<feature type="region of interest" description="Disordered" evidence="1">
    <location>
        <begin position="1111"/>
        <end position="1136"/>
    </location>
</feature>
<reference evidence="4" key="1">
    <citation type="journal article" date="2019" name="Int. J. Syst. Evol. Microbiol.">
        <title>The Global Catalogue of Microorganisms (GCM) 10K type strain sequencing project: providing services to taxonomists for standard genome sequencing and annotation.</title>
        <authorList>
            <consortium name="The Broad Institute Genomics Platform"/>
            <consortium name="The Broad Institute Genome Sequencing Center for Infectious Disease"/>
            <person name="Wu L."/>
            <person name="Ma J."/>
        </authorList>
    </citation>
    <scope>NUCLEOTIDE SEQUENCE [LARGE SCALE GENOMIC DNA]</scope>
    <source>
        <strain evidence="4">KCTC 52237</strain>
    </source>
</reference>
<dbReference type="SUPFAM" id="SSF54001">
    <property type="entry name" value="Cysteine proteinases"/>
    <property type="match status" value="1"/>
</dbReference>
<dbReference type="InterPro" id="IPR018667">
    <property type="entry name" value="DUF2126"/>
</dbReference>
<dbReference type="EMBL" id="JBHRTF010000001">
    <property type="protein sequence ID" value="MFC3114236.1"/>
    <property type="molecule type" value="Genomic_DNA"/>
</dbReference>
<dbReference type="InterPro" id="IPR013589">
    <property type="entry name" value="Bac_transglu_N"/>
</dbReference>
<organism evidence="3 4">
    <name type="scientific">Cellvibrio fontiphilus</name>
    <dbReference type="NCBI Taxonomy" id="1815559"/>
    <lineage>
        <taxon>Bacteria</taxon>
        <taxon>Pseudomonadati</taxon>
        <taxon>Pseudomonadota</taxon>
        <taxon>Gammaproteobacteria</taxon>
        <taxon>Cellvibrionales</taxon>
        <taxon>Cellvibrionaceae</taxon>
        <taxon>Cellvibrio</taxon>
    </lineage>
</organism>
<protein>
    <submittedName>
        <fullName evidence="3">DUF2126 domain-containing protein</fullName>
    </submittedName>
</protein>
<evidence type="ECO:0000313" key="4">
    <source>
        <dbReference type="Proteomes" id="UP001595555"/>
    </source>
</evidence>
<dbReference type="InterPro" id="IPR002931">
    <property type="entry name" value="Transglutaminase-like"/>
</dbReference>
<evidence type="ECO:0000313" key="3">
    <source>
        <dbReference type="EMBL" id="MFC3114236.1"/>
    </source>
</evidence>
<feature type="compositionally biased region" description="Basic and acidic residues" evidence="1">
    <location>
        <begin position="1127"/>
        <end position="1136"/>
    </location>
</feature>
<dbReference type="InterPro" id="IPR038765">
    <property type="entry name" value="Papain-like_cys_pep_sf"/>
</dbReference>
<comment type="caution">
    <text evidence="3">The sequence shown here is derived from an EMBL/GenBank/DDBJ whole genome shotgun (WGS) entry which is preliminary data.</text>
</comment>
<gene>
    <name evidence="3" type="ORF">ACFODX_01625</name>
</gene>
<proteinExistence type="predicted"/>
<dbReference type="Pfam" id="PF01841">
    <property type="entry name" value="Transglut_core"/>
    <property type="match status" value="1"/>
</dbReference>
<dbReference type="RefSeq" id="WP_378115389.1">
    <property type="nucleotide sequence ID" value="NZ_JBHRTF010000001.1"/>
</dbReference>
<dbReference type="Pfam" id="PF08379">
    <property type="entry name" value="Bact_transglu_N"/>
    <property type="match status" value="1"/>
</dbReference>
<dbReference type="PANTHER" id="PTHR33490:SF1">
    <property type="entry name" value="SLL1233 PROTEIN"/>
    <property type="match status" value="1"/>
</dbReference>
<evidence type="ECO:0000256" key="1">
    <source>
        <dbReference type="SAM" id="MobiDB-lite"/>
    </source>
</evidence>
<dbReference type="PANTHER" id="PTHR33490">
    <property type="entry name" value="BLR5614 PROTEIN-RELATED"/>
    <property type="match status" value="1"/>
</dbReference>
<dbReference type="SMART" id="SM00460">
    <property type="entry name" value="TGc"/>
    <property type="match status" value="1"/>
</dbReference>